<dbReference type="EMBL" id="CP095049">
    <property type="protein sequence ID" value="UOQ52021.1"/>
    <property type="molecule type" value="Genomic_DNA"/>
</dbReference>
<dbReference type="PROSITE" id="PS51186">
    <property type="entry name" value="GNAT"/>
    <property type="match status" value="1"/>
</dbReference>
<dbReference type="Pfam" id="PF13302">
    <property type="entry name" value="Acetyltransf_3"/>
    <property type="match status" value="1"/>
</dbReference>
<evidence type="ECO:0000313" key="2">
    <source>
        <dbReference type="EMBL" id="UOQ52021.1"/>
    </source>
</evidence>
<keyword evidence="3" id="KW-1185">Reference proteome</keyword>
<dbReference type="Proteomes" id="UP000831785">
    <property type="component" value="Chromosome"/>
</dbReference>
<name>A0ABY4F730_9BACT</name>
<dbReference type="PANTHER" id="PTHR43441">
    <property type="entry name" value="RIBOSOMAL-PROTEIN-SERINE ACETYLTRANSFERASE"/>
    <property type="match status" value="1"/>
</dbReference>
<dbReference type="InterPro" id="IPR016181">
    <property type="entry name" value="Acyl_CoA_acyltransferase"/>
</dbReference>
<dbReference type="Gene3D" id="3.40.630.30">
    <property type="match status" value="1"/>
</dbReference>
<sequence length="189" mass="20976">MNPTVPFTLATSRLILRPLQPTDLVAFSACQGGPEEARYPSWESFFRTQAAEFLGQHGQTGVPAAPGTWAPIGIAGRRTNMLLGNCALQLYAHDPGTAEIGITLAPAVQGRGYAQEALHGLLHYCFAELKLQRVVAITDSLNLAAARLLERVGMRQEVHLRKNTWLKGAWGDEYRYVLLFDEWDSWQLQ</sequence>
<organism evidence="2 3">
    <name type="scientific">Hymenobacter cellulosivorans</name>
    <dbReference type="NCBI Taxonomy" id="2932249"/>
    <lineage>
        <taxon>Bacteria</taxon>
        <taxon>Pseudomonadati</taxon>
        <taxon>Bacteroidota</taxon>
        <taxon>Cytophagia</taxon>
        <taxon>Cytophagales</taxon>
        <taxon>Hymenobacteraceae</taxon>
        <taxon>Hymenobacter</taxon>
    </lineage>
</organism>
<evidence type="ECO:0000313" key="3">
    <source>
        <dbReference type="Proteomes" id="UP000831785"/>
    </source>
</evidence>
<proteinExistence type="predicted"/>
<dbReference type="PANTHER" id="PTHR43441:SF11">
    <property type="entry name" value="RIBOSOMAL-PROTEIN-SERINE ACETYLTRANSFERASE"/>
    <property type="match status" value="1"/>
</dbReference>
<dbReference type="InterPro" id="IPR051908">
    <property type="entry name" value="Ribosomal_N-acetyltransferase"/>
</dbReference>
<dbReference type="InterPro" id="IPR000182">
    <property type="entry name" value="GNAT_dom"/>
</dbReference>
<dbReference type="RefSeq" id="WP_244715615.1">
    <property type="nucleotide sequence ID" value="NZ_CP095049.1"/>
</dbReference>
<dbReference type="SUPFAM" id="SSF55729">
    <property type="entry name" value="Acyl-CoA N-acyltransferases (Nat)"/>
    <property type="match status" value="1"/>
</dbReference>
<gene>
    <name evidence="2" type="ORF">MUN80_19935</name>
</gene>
<protein>
    <submittedName>
        <fullName evidence="2">GNAT family N-acetyltransferase</fullName>
    </submittedName>
</protein>
<feature type="domain" description="N-acetyltransferase" evidence="1">
    <location>
        <begin position="14"/>
        <end position="181"/>
    </location>
</feature>
<accession>A0ABY4F730</accession>
<reference evidence="2 3" key="1">
    <citation type="submission" date="2022-04" db="EMBL/GenBank/DDBJ databases">
        <title>Hymenobacter sp. isolated from the air.</title>
        <authorList>
            <person name="Won M."/>
            <person name="Lee C.-M."/>
            <person name="Woen H.-Y."/>
            <person name="Kwon S.-W."/>
        </authorList>
    </citation>
    <scope>NUCLEOTIDE SEQUENCE [LARGE SCALE GENOMIC DNA]</scope>
    <source>
        <strain evidence="3">5116 S-27</strain>
    </source>
</reference>
<evidence type="ECO:0000259" key="1">
    <source>
        <dbReference type="PROSITE" id="PS51186"/>
    </source>
</evidence>